<gene>
    <name evidence="1" type="ORF">DICVIV_01090</name>
</gene>
<accession>A0A0D8YDR8</accession>
<keyword evidence="2" id="KW-1185">Reference proteome</keyword>
<dbReference type="OrthoDB" id="128536at2759"/>
<reference evidence="2" key="2">
    <citation type="journal article" date="2016" name="Sci. Rep.">
        <title>Dictyocaulus viviparus genome, variome and transcriptome elucidate lungworm biology and support future intervention.</title>
        <authorList>
            <person name="McNulty S.N."/>
            <person name="Strube C."/>
            <person name="Rosa B.A."/>
            <person name="Martin J.C."/>
            <person name="Tyagi R."/>
            <person name="Choi Y.J."/>
            <person name="Wang Q."/>
            <person name="Hallsworth Pepin K."/>
            <person name="Zhang X."/>
            <person name="Ozersky P."/>
            <person name="Wilson R.K."/>
            <person name="Sternberg P.W."/>
            <person name="Gasser R.B."/>
            <person name="Mitreva M."/>
        </authorList>
    </citation>
    <scope>NUCLEOTIDE SEQUENCE [LARGE SCALE GENOMIC DNA]</scope>
    <source>
        <strain evidence="2">HannoverDv2000</strain>
    </source>
</reference>
<reference evidence="1 2" key="1">
    <citation type="submission" date="2013-11" db="EMBL/GenBank/DDBJ databases">
        <title>Draft genome of the bovine lungworm Dictyocaulus viviparus.</title>
        <authorList>
            <person name="Mitreva M."/>
        </authorList>
    </citation>
    <scope>NUCLEOTIDE SEQUENCE [LARGE SCALE GENOMIC DNA]</scope>
    <source>
        <strain evidence="1 2">HannoverDv2000</strain>
    </source>
</reference>
<evidence type="ECO:0000313" key="1">
    <source>
        <dbReference type="EMBL" id="KJH52746.1"/>
    </source>
</evidence>
<name>A0A0D8YDR8_DICVI</name>
<sequence>MCDFVKYGFSASSSTADMKSEEMQKSKSAIHEQNAKAYMHVLNSHKRLNFLHQAAVHLSFQSSDIDDGYAKLARRYTKLFRDVLKTERVRRCELTLVKRKIIQSKCILCGCIRNYEWNTDYLSRNQKYWANDHEAVNM</sequence>
<protein>
    <submittedName>
        <fullName evidence="1">Uncharacterized protein</fullName>
    </submittedName>
</protein>
<dbReference type="AlphaFoldDB" id="A0A0D8YDR8"/>
<dbReference type="Proteomes" id="UP000053766">
    <property type="component" value="Unassembled WGS sequence"/>
</dbReference>
<proteinExistence type="predicted"/>
<organism evidence="1 2">
    <name type="scientific">Dictyocaulus viviparus</name>
    <name type="common">Bovine lungworm</name>
    <dbReference type="NCBI Taxonomy" id="29172"/>
    <lineage>
        <taxon>Eukaryota</taxon>
        <taxon>Metazoa</taxon>
        <taxon>Ecdysozoa</taxon>
        <taxon>Nematoda</taxon>
        <taxon>Chromadorea</taxon>
        <taxon>Rhabditida</taxon>
        <taxon>Rhabditina</taxon>
        <taxon>Rhabditomorpha</taxon>
        <taxon>Strongyloidea</taxon>
        <taxon>Metastrongylidae</taxon>
        <taxon>Dictyocaulus</taxon>
    </lineage>
</organism>
<dbReference type="EMBL" id="KN716160">
    <property type="protein sequence ID" value="KJH52746.1"/>
    <property type="molecule type" value="Genomic_DNA"/>
</dbReference>
<evidence type="ECO:0000313" key="2">
    <source>
        <dbReference type="Proteomes" id="UP000053766"/>
    </source>
</evidence>